<dbReference type="PANTHER" id="PTHR44196">
    <property type="entry name" value="DEHYDROGENASE/REDUCTASE SDR FAMILY MEMBER 7B"/>
    <property type="match status" value="1"/>
</dbReference>
<comment type="similarity">
    <text evidence="1">Belongs to the short-chain dehydrogenases/reductases (SDR) family.</text>
</comment>
<evidence type="ECO:0000259" key="3">
    <source>
        <dbReference type="SMART" id="SM00822"/>
    </source>
</evidence>
<evidence type="ECO:0000313" key="4">
    <source>
        <dbReference type="EMBL" id="MFC5728693.1"/>
    </source>
</evidence>
<accession>A0ABW0ZFE1</accession>
<gene>
    <name evidence="4" type="ORF">ACFPQB_07170</name>
</gene>
<dbReference type="CDD" id="cd05233">
    <property type="entry name" value="SDR_c"/>
    <property type="match status" value="1"/>
</dbReference>
<evidence type="ECO:0000256" key="2">
    <source>
        <dbReference type="ARBA" id="ARBA00023002"/>
    </source>
</evidence>
<protein>
    <submittedName>
        <fullName evidence="4">SDR family NAD(P)-dependent oxidoreductase</fullName>
        <ecNumber evidence="4">1.-.-.-</ecNumber>
    </submittedName>
</protein>
<dbReference type="Proteomes" id="UP001596072">
    <property type="component" value="Unassembled WGS sequence"/>
</dbReference>
<sequence>MSASELALVTGASSGIGRALASVLVGHGYDVVVTADDEALHECVAELRESGREVVAVQADLATAGGVEELWRAVRATGRPLAVAALNAGMGVPGRFADTPLEDHLRLVDLNVRSTVHLAKLVVDQMTSRGEGRILVTASLVAVAPTPYQSTYGASKAFVHSFVEGIRHELRGTGVTVTSLMPGPTDTRFFQRADMEDAPVARGPKDDPMVVARDGFAAMMKGRAHVRAGSVLNGVMTEAARVLPDRITSVAMGMANRRKRD</sequence>
<dbReference type="PRINTS" id="PR00081">
    <property type="entry name" value="GDHRDH"/>
</dbReference>
<dbReference type="InterPro" id="IPR020904">
    <property type="entry name" value="Sc_DH/Rdtase_CS"/>
</dbReference>
<dbReference type="InterPro" id="IPR036291">
    <property type="entry name" value="NAD(P)-bd_dom_sf"/>
</dbReference>
<dbReference type="PROSITE" id="PS00061">
    <property type="entry name" value="ADH_SHORT"/>
    <property type="match status" value="1"/>
</dbReference>
<dbReference type="SUPFAM" id="SSF51735">
    <property type="entry name" value="NAD(P)-binding Rossmann-fold domains"/>
    <property type="match status" value="1"/>
</dbReference>
<dbReference type="Pfam" id="PF00106">
    <property type="entry name" value="adh_short"/>
    <property type="match status" value="1"/>
</dbReference>
<dbReference type="Gene3D" id="3.40.50.720">
    <property type="entry name" value="NAD(P)-binding Rossmann-like Domain"/>
    <property type="match status" value="1"/>
</dbReference>
<reference evidence="5" key="1">
    <citation type="journal article" date="2019" name="Int. J. Syst. Evol. Microbiol.">
        <title>The Global Catalogue of Microorganisms (GCM) 10K type strain sequencing project: providing services to taxonomists for standard genome sequencing and annotation.</title>
        <authorList>
            <consortium name="The Broad Institute Genomics Platform"/>
            <consortium name="The Broad Institute Genome Sequencing Center for Infectious Disease"/>
            <person name="Wu L."/>
            <person name="Ma J."/>
        </authorList>
    </citation>
    <scope>NUCLEOTIDE SEQUENCE [LARGE SCALE GENOMIC DNA]</scope>
    <source>
        <strain evidence="5">YIM 94188</strain>
    </source>
</reference>
<dbReference type="EC" id="1.-.-.-" evidence="4"/>
<evidence type="ECO:0000313" key="5">
    <source>
        <dbReference type="Proteomes" id="UP001596072"/>
    </source>
</evidence>
<dbReference type="InterPro" id="IPR002347">
    <property type="entry name" value="SDR_fam"/>
</dbReference>
<name>A0ABW0ZFE1_9ACTN</name>
<keyword evidence="5" id="KW-1185">Reference proteome</keyword>
<dbReference type="EMBL" id="JBHSNS010000002">
    <property type="protein sequence ID" value="MFC5728693.1"/>
    <property type="molecule type" value="Genomic_DNA"/>
</dbReference>
<dbReference type="GO" id="GO:0016491">
    <property type="term" value="F:oxidoreductase activity"/>
    <property type="evidence" value="ECO:0007669"/>
    <property type="project" value="UniProtKB-KW"/>
</dbReference>
<dbReference type="SMART" id="SM00822">
    <property type="entry name" value="PKS_KR"/>
    <property type="match status" value="1"/>
</dbReference>
<proteinExistence type="inferred from homology"/>
<comment type="caution">
    <text evidence="4">The sequence shown here is derived from an EMBL/GenBank/DDBJ whole genome shotgun (WGS) entry which is preliminary data.</text>
</comment>
<evidence type="ECO:0000256" key="1">
    <source>
        <dbReference type="ARBA" id="ARBA00006484"/>
    </source>
</evidence>
<organism evidence="4 5">
    <name type="scientific">Nocardioides vastitatis</name>
    <dbReference type="NCBI Taxonomy" id="2568655"/>
    <lineage>
        <taxon>Bacteria</taxon>
        <taxon>Bacillati</taxon>
        <taxon>Actinomycetota</taxon>
        <taxon>Actinomycetes</taxon>
        <taxon>Propionibacteriales</taxon>
        <taxon>Nocardioidaceae</taxon>
        <taxon>Nocardioides</taxon>
    </lineage>
</organism>
<feature type="domain" description="Ketoreductase" evidence="3">
    <location>
        <begin position="5"/>
        <end position="187"/>
    </location>
</feature>
<keyword evidence="2 4" id="KW-0560">Oxidoreductase</keyword>
<dbReference type="PANTHER" id="PTHR44196:SF2">
    <property type="entry name" value="SHORT-CHAIN DEHYDROGENASE-RELATED"/>
    <property type="match status" value="1"/>
</dbReference>
<dbReference type="InterPro" id="IPR057326">
    <property type="entry name" value="KR_dom"/>
</dbReference>
<dbReference type="RefSeq" id="WP_168798286.1">
    <property type="nucleotide sequence ID" value="NZ_JBHSNS010000002.1"/>
</dbReference>